<dbReference type="InterPro" id="IPR029320">
    <property type="entry name" value="Acyl-CoA_ox_N"/>
</dbReference>
<dbReference type="EMBL" id="SWKU01000034">
    <property type="protein sequence ID" value="KAF2995210.1"/>
    <property type="molecule type" value="Genomic_DNA"/>
</dbReference>
<dbReference type="SMART" id="SM00729">
    <property type="entry name" value="Elp3"/>
    <property type="match status" value="1"/>
</dbReference>
<dbReference type="CDD" id="cd01335">
    <property type="entry name" value="Radical_SAM"/>
    <property type="match status" value="1"/>
</dbReference>
<dbReference type="FunFam" id="2.40.110.10:FF:000003">
    <property type="entry name" value="Acyl-coenzyme A oxidase"/>
    <property type="match status" value="1"/>
</dbReference>
<keyword evidence="18" id="KW-0342">GTP-binding</keyword>
<dbReference type="SUPFAM" id="SSF47203">
    <property type="entry name" value="Acyl-CoA dehydrogenase C-terminal domain-like"/>
    <property type="match status" value="2"/>
</dbReference>
<dbReference type="Pfam" id="PF01756">
    <property type="entry name" value="ACOX"/>
    <property type="match status" value="1"/>
</dbReference>
<gene>
    <name evidence="25" type="ORF">E8E13_001441</name>
</gene>
<dbReference type="GO" id="GO:0005777">
    <property type="term" value="C:peroxisome"/>
    <property type="evidence" value="ECO:0007669"/>
    <property type="project" value="UniProtKB-SubCell"/>
</dbReference>
<dbReference type="Pfam" id="PF04055">
    <property type="entry name" value="Radical_SAM"/>
    <property type="match status" value="1"/>
</dbReference>
<evidence type="ECO:0000256" key="12">
    <source>
        <dbReference type="ARBA" id="ARBA00022832"/>
    </source>
</evidence>
<dbReference type="SFLD" id="SFLDG01386">
    <property type="entry name" value="main_SPASM_domain-containing"/>
    <property type="match status" value="1"/>
</dbReference>
<dbReference type="InterPro" id="IPR002655">
    <property type="entry name" value="Acyl-CoA_oxidase_C"/>
</dbReference>
<keyword evidence="16" id="KW-0443">Lipid metabolism</keyword>
<evidence type="ECO:0000256" key="10">
    <source>
        <dbReference type="ARBA" id="ARBA00022741"/>
    </source>
</evidence>
<dbReference type="SUPFAM" id="SSF56645">
    <property type="entry name" value="Acyl-CoA dehydrogenase NM domain-like"/>
    <property type="match status" value="1"/>
</dbReference>
<keyword evidence="8" id="KW-0949">S-adenosyl-L-methionine</keyword>
<evidence type="ECO:0000256" key="3">
    <source>
        <dbReference type="ARBA" id="ARBA00004275"/>
    </source>
</evidence>
<keyword evidence="7" id="KW-0285">Flavoprotein</keyword>
<evidence type="ECO:0000256" key="5">
    <source>
        <dbReference type="ARBA" id="ARBA00012167"/>
    </source>
</evidence>
<comment type="cofactor">
    <cofactor evidence="2">
        <name>FAD</name>
        <dbReference type="ChEBI" id="CHEBI:57692"/>
    </cofactor>
</comment>
<evidence type="ECO:0000259" key="24">
    <source>
        <dbReference type="PROSITE" id="PS51918"/>
    </source>
</evidence>
<dbReference type="InterPro" id="IPR058240">
    <property type="entry name" value="rSAM_sf"/>
</dbReference>
<keyword evidence="10" id="KW-0547">Nucleotide-binding</keyword>
<evidence type="ECO:0000256" key="7">
    <source>
        <dbReference type="ARBA" id="ARBA00022630"/>
    </source>
</evidence>
<dbReference type="GO" id="GO:0005525">
    <property type="term" value="F:GTP binding"/>
    <property type="evidence" value="ECO:0007669"/>
    <property type="project" value="UniProtKB-KW"/>
</dbReference>
<dbReference type="OrthoDB" id="538336at2759"/>
<dbReference type="InterPro" id="IPR000385">
    <property type="entry name" value="MoaA_NifB_PqqE_Fe-S-bd_CS"/>
</dbReference>
<keyword evidence="22" id="KW-0175">Coiled coil</keyword>
<sequence>MAATQTLQVGAEDLLTQPIANRQVALMNEARAAGSIDTFELTCLIWGGNGVKPLAADTSREGIYEQGLRMGKAIFEDMQTHGHDIFVWVTPRYNLINASPFGHQSILFEPAIEHNGTEEQKAKWLSLARSGKILGTYCQTELGHGSFVRGLETTATFDPATDEFVIDSPTVSSTKFWPAGLGFSTTHAVVMAQLLVEEKRLGPHLFIVQIRSLYNGAPRAGVRMGDVGLKMAYNEADNGWATSDHVRIPRTDMLMGHSVLRRDGTYTADQNRAKLSYSVMLLVRGKMPAAFAVQLAQAVTIATRYLVVREQGVGPDNSLDRELTVMSYKSQHFRILTLIAKSYAMFFAGQYCNTQHADLKTRQAQGDHATLPSVHALCAGLKAYVTSEAADGAEDARKLCGGHGYMVISGLPDLVGATAGGCTFEGENYVMWQQLGRYLMKQVDALQAGQETDKQTQYLSTKSPNSCTATDRQFLDRGVQISIYRDRAQRLILKTHEYLRSSRKTRAEAWNEHMQLIISASRAHIEYLVLHAFTDLITSAPTPLSSTLHTVLNRLCSLFALSTIINPRSPNALSFVKSNNNSQSEGYLNTSQLESIRTLVNGLLEQLLPEAIVLTDAWDFSDASLCSALGMRDGNVYENVMRWVKQLPINRGSVDESWGKWVDPILRDKTSSAELSEAINSMFNWYQRSKVCYAYLADVPADFEPIPRLDNGDALSDEECEKLTNSAFATSRWFTRGWTLQELIAPSEVRFYNKDFGIIGTKESLGYIVHRITGIDDSVLRGEPLGALCVARKMSWAASRVTTRVEDVAYSLFGIFGVNLPLLYGEGKRAFQRLQEEIIRSCDDESILAWEGTKTTWLDWYPDRPNPYPRTILAHSPFDFANGGKMVRWTLPGVSKTPYPIRTKFNLRLPLVGFESKEGAAEWAAVIECRYEDNLTGPIGLRLEPAYGSSYKFVQDVPYLAVVPLEKVEASQSSNVSINEIYEPRAETGPIYGYRQPPKCWIVFVDDDKKFNMAQVYPPRNWNTETMSRGIATDNALRQPNVEFPGRAPGGVPPVQTPSRQAARERIQAIEKVKPFSDFLTDNFQRQHDYLRISITERCNLRCLYCMPEEGIPLSPPANMLTTPEIFYLSSLFVSQGVTKIRLTGGEPTVRRDIVPLMQQIGSLRPKGLRELALTTNGISLHRKLDAMVEAGLTGINLSLDTLDPFQFQIMTRRKGFDAVMKSIDRILEMNKLGANVKLKVNCVVMRGLNEREILPFVEMGREKDIEVRFIEYMPFGGNKWSENKMISFQEMVDIIRTKYPGLARIPGHKNDTSKTFQIPGFVGKVGFITSMTNDFCSTCNRLRITSDGNLKVCLHGNDEVSLRDLLRKDNNSEPIDEAAFERIRQTEIDRASGLLNDTTALGWGPRERELLGVIGQAVKRKAEKHADMGDLANMQNRPMILIGNRDGSDGKMTPNRQHVARTASSILASNAYLNPLINSALSSARHYSTTPRRHDINPQRQDGWEDLLAQSNTETRRPLNPPQSKILARLEAKAQRKRAQREKTSSPSPERQATQKTALMRDLRASSTPAAEDPDPQDPPMELKDLSPSALTSRLAELKTQLGAAMSIDWTDLFRQASAERRLKDVPTYANMSPHRRAQVDRELAAAYSARIKELKAQRGDHEQAVKQLLTSMSAIRTFIARQESHASSARARLLAENERKRAALLAKKDLLETQLAQSRAASVVSSNPSTSSSAHHLKEQEQEQTPRPLRLSLPPGKKLILDRDLTIDLSLPVPALHSQIAALQTRLRRFDPPLDSLPGNDATCERDTPGRESSVAATAEVLLHNPPSSLLPQEQ</sequence>
<name>A0A9P4T565_CURKU</name>
<comment type="cofactor">
    <cofactor evidence="1">
        <name>[4Fe-4S] cluster</name>
        <dbReference type="ChEBI" id="CHEBI:49883"/>
    </cofactor>
</comment>
<proteinExistence type="inferred from homology"/>
<evidence type="ECO:0000256" key="1">
    <source>
        <dbReference type="ARBA" id="ARBA00001966"/>
    </source>
</evidence>
<comment type="catalytic activity">
    <reaction evidence="21">
        <text>GTP + AH2 + S-adenosyl-L-methionine = (8S)-3',8-cyclo-7,8-dihydroguanosine 5'-triphosphate + 5'-deoxyadenosine + L-methionine + A + H(+)</text>
        <dbReference type="Rhea" id="RHEA:49576"/>
        <dbReference type="ChEBI" id="CHEBI:13193"/>
        <dbReference type="ChEBI" id="CHEBI:15378"/>
        <dbReference type="ChEBI" id="CHEBI:17319"/>
        <dbReference type="ChEBI" id="CHEBI:17499"/>
        <dbReference type="ChEBI" id="CHEBI:37565"/>
        <dbReference type="ChEBI" id="CHEBI:57844"/>
        <dbReference type="ChEBI" id="CHEBI:59789"/>
        <dbReference type="ChEBI" id="CHEBI:131766"/>
        <dbReference type="EC" id="4.1.99.22"/>
    </reaction>
</comment>
<dbReference type="GO" id="GO:0033540">
    <property type="term" value="P:fatty acid beta-oxidation using acyl-CoA oxidase"/>
    <property type="evidence" value="ECO:0007669"/>
    <property type="project" value="TreeGrafter"/>
</dbReference>
<dbReference type="FunFam" id="1.20.140.10:FF:000007">
    <property type="entry name" value="Acyl-coenzyme A oxidase"/>
    <property type="match status" value="1"/>
</dbReference>
<dbReference type="InterPro" id="IPR009100">
    <property type="entry name" value="AcylCoA_DH/oxidase_NM_dom_sf"/>
</dbReference>
<evidence type="ECO:0000256" key="16">
    <source>
        <dbReference type="ARBA" id="ARBA00023098"/>
    </source>
</evidence>
<dbReference type="EC" id="4.1.99.22" evidence="5"/>
<evidence type="ECO:0000256" key="2">
    <source>
        <dbReference type="ARBA" id="ARBA00001974"/>
    </source>
</evidence>
<dbReference type="SFLD" id="SFLDG01067">
    <property type="entry name" value="SPASM/twitch_domain_containing"/>
    <property type="match status" value="1"/>
</dbReference>
<dbReference type="Gene3D" id="2.40.110.10">
    <property type="entry name" value="Butyryl-CoA Dehydrogenase, subunit A, domain 2"/>
    <property type="match status" value="1"/>
</dbReference>
<dbReference type="GO" id="GO:0005504">
    <property type="term" value="F:fatty acid binding"/>
    <property type="evidence" value="ECO:0007669"/>
    <property type="project" value="TreeGrafter"/>
</dbReference>
<evidence type="ECO:0000256" key="14">
    <source>
        <dbReference type="ARBA" id="ARBA00023004"/>
    </source>
</evidence>
<dbReference type="InterPro" id="IPR013483">
    <property type="entry name" value="MoaA"/>
</dbReference>
<evidence type="ECO:0000256" key="23">
    <source>
        <dbReference type="SAM" id="MobiDB-lite"/>
    </source>
</evidence>
<comment type="similarity">
    <text evidence="4">Belongs to the acyl-CoA oxidase family.</text>
</comment>
<keyword evidence="19" id="KW-0576">Peroxisome</keyword>
<dbReference type="PANTHER" id="PTHR10909:SF250">
    <property type="entry name" value="PEROXISOMAL ACYL-COENZYME A OXIDASE 1"/>
    <property type="match status" value="1"/>
</dbReference>
<keyword evidence="15" id="KW-0411">Iron-sulfur</keyword>
<dbReference type="PANTHER" id="PTHR10909">
    <property type="entry name" value="ELECTRON TRANSPORT OXIDOREDUCTASE"/>
    <property type="match status" value="1"/>
</dbReference>
<comment type="caution">
    <text evidence="25">The sequence shown here is derived from an EMBL/GenBank/DDBJ whole genome shotgun (WGS) entry which is preliminary data.</text>
</comment>
<feature type="region of interest" description="Disordered" evidence="23">
    <location>
        <begin position="1792"/>
        <end position="1816"/>
    </location>
</feature>
<dbReference type="InterPro" id="IPR058525">
    <property type="entry name" value="DUF8212"/>
</dbReference>
<dbReference type="GO" id="GO:0003997">
    <property type="term" value="F:acyl-CoA oxidase activity"/>
    <property type="evidence" value="ECO:0007669"/>
    <property type="project" value="InterPro"/>
</dbReference>
<keyword evidence="12" id="KW-0276">Fatty acid metabolism</keyword>
<feature type="compositionally biased region" description="Polar residues" evidence="23">
    <location>
        <begin position="1546"/>
        <end position="1558"/>
    </location>
</feature>
<comment type="subcellular location">
    <subcellularLocation>
        <location evidence="3">Peroxisome</location>
    </subcellularLocation>
</comment>
<keyword evidence="17" id="KW-0496">Mitochondrion</keyword>
<dbReference type="InterPro" id="IPR010505">
    <property type="entry name" value="MoaA_twitch"/>
</dbReference>
<dbReference type="InterPro" id="IPR036250">
    <property type="entry name" value="AcylCo_DH-like_C"/>
</dbReference>
<feature type="coiled-coil region" evidence="22">
    <location>
        <begin position="1646"/>
        <end position="1716"/>
    </location>
</feature>
<keyword evidence="13" id="KW-0560">Oxidoreductase</keyword>
<evidence type="ECO:0000256" key="17">
    <source>
        <dbReference type="ARBA" id="ARBA00023128"/>
    </source>
</evidence>
<feature type="region of interest" description="Disordered" evidence="23">
    <location>
        <begin position="1532"/>
        <end position="1586"/>
    </location>
</feature>
<dbReference type="Pfam" id="PF14749">
    <property type="entry name" value="Acyl-CoA_ox_N"/>
    <property type="match status" value="1"/>
</dbReference>
<accession>A0A9P4T565</accession>
<dbReference type="Gene3D" id="3.20.20.70">
    <property type="entry name" value="Aldolase class I"/>
    <property type="match status" value="1"/>
</dbReference>
<dbReference type="CDD" id="cd21117">
    <property type="entry name" value="Twitch_MoaA"/>
    <property type="match status" value="1"/>
</dbReference>
<dbReference type="NCBIfam" id="TIGR02666">
    <property type="entry name" value="moaA"/>
    <property type="match status" value="1"/>
</dbReference>
<evidence type="ECO:0000256" key="11">
    <source>
        <dbReference type="ARBA" id="ARBA00022827"/>
    </source>
</evidence>
<feature type="region of interest" description="Disordered" evidence="23">
    <location>
        <begin position="1720"/>
        <end position="1757"/>
    </location>
</feature>
<dbReference type="InterPro" id="IPR007197">
    <property type="entry name" value="rSAM"/>
</dbReference>
<feature type="compositionally biased region" description="Low complexity" evidence="23">
    <location>
        <begin position="1722"/>
        <end position="1736"/>
    </location>
</feature>
<evidence type="ECO:0000313" key="26">
    <source>
        <dbReference type="Proteomes" id="UP000801428"/>
    </source>
</evidence>
<evidence type="ECO:0000256" key="13">
    <source>
        <dbReference type="ARBA" id="ARBA00023002"/>
    </source>
</evidence>
<protein>
    <recommendedName>
        <fullName evidence="5">GTP 3',8-cyclase</fullName>
        <ecNumber evidence="5">4.1.99.22</ecNumber>
    </recommendedName>
</protein>
<evidence type="ECO:0000256" key="15">
    <source>
        <dbReference type="ARBA" id="ARBA00023014"/>
    </source>
</evidence>
<feature type="domain" description="Radical SAM core" evidence="24">
    <location>
        <begin position="1083"/>
        <end position="1310"/>
    </location>
</feature>
<dbReference type="PROSITE" id="PS01305">
    <property type="entry name" value="MOAA_NIFB_PQQE"/>
    <property type="match status" value="1"/>
</dbReference>
<dbReference type="Gene3D" id="1.20.140.10">
    <property type="entry name" value="Butyryl-CoA Dehydrogenase, subunit A, domain 3"/>
    <property type="match status" value="2"/>
</dbReference>
<dbReference type="Proteomes" id="UP000801428">
    <property type="component" value="Unassembled WGS sequence"/>
</dbReference>
<dbReference type="SUPFAM" id="SSF102114">
    <property type="entry name" value="Radical SAM enzymes"/>
    <property type="match status" value="1"/>
</dbReference>
<evidence type="ECO:0000256" key="18">
    <source>
        <dbReference type="ARBA" id="ARBA00023134"/>
    </source>
</evidence>
<dbReference type="Pfam" id="PF22924">
    <property type="entry name" value="ACOX_C_alpha1"/>
    <property type="match status" value="1"/>
</dbReference>
<keyword evidence="6" id="KW-0004">4Fe-4S</keyword>
<dbReference type="GO" id="GO:0071949">
    <property type="term" value="F:FAD binding"/>
    <property type="evidence" value="ECO:0007669"/>
    <property type="project" value="InterPro"/>
</dbReference>
<dbReference type="InterPro" id="IPR006638">
    <property type="entry name" value="Elp3/MiaA/NifB-like_rSAM"/>
</dbReference>
<evidence type="ECO:0000256" key="21">
    <source>
        <dbReference type="ARBA" id="ARBA00048697"/>
    </source>
</evidence>
<keyword evidence="26" id="KW-1185">Reference proteome</keyword>
<organism evidence="25 26">
    <name type="scientific">Curvularia kusanoi</name>
    <name type="common">Cochliobolus kusanoi</name>
    <dbReference type="NCBI Taxonomy" id="90978"/>
    <lineage>
        <taxon>Eukaryota</taxon>
        <taxon>Fungi</taxon>
        <taxon>Dikarya</taxon>
        <taxon>Ascomycota</taxon>
        <taxon>Pezizomycotina</taxon>
        <taxon>Dothideomycetes</taxon>
        <taxon>Pleosporomycetidae</taxon>
        <taxon>Pleosporales</taxon>
        <taxon>Pleosporineae</taxon>
        <taxon>Pleosporaceae</taxon>
        <taxon>Curvularia</taxon>
    </lineage>
</organism>
<dbReference type="InterPro" id="IPR037069">
    <property type="entry name" value="AcylCoA_DH/ox_N_sf"/>
</dbReference>
<dbReference type="InterPro" id="IPR040064">
    <property type="entry name" value="MoaA-like"/>
</dbReference>
<evidence type="ECO:0000313" key="25">
    <source>
        <dbReference type="EMBL" id="KAF2995210.1"/>
    </source>
</evidence>
<dbReference type="InterPro" id="IPR013785">
    <property type="entry name" value="Aldolase_TIM"/>
</dbReference>
<dbReference type="PROSITE" id="PS51918">
    <property type="entry name" value="RADICAL_SAM"/>
    <property type="match status" value="1"/>
</dbReference>
<keyword evidence="11" id="KW-0274">FAD</keyword>
<dbReference type="Gene3D" id="1.10.540.10">
    <property type="entry name" value="Acyl-CoA dehydrogenase/oxidase, N-terminal domain"/>
    <property type="match status" value="1"/>
</dbReference>
<dbReference type="GO" id="GO:0046872">
    <property type="term" value="F:metal ion binding"/>
    <property type="evidence" value="ECO:0007669"/>
    <property type="project" value="UniProtKB-KW"/>
</dbReference>
<evidence type="ECO:0000256" key="19">
    <source>
        <dbReference type="ARBA" id="ARBA00023140"/>
    </source>
</evidence>
<dbReference type="SFLD" id="SFLDS00029">
    <property type="entry name" value="Radical_SAM"/>
    <property type="match status" value="1"/>
</dbReference>
<evidence type="ECO:0000256" key="8">
    <source>
        <dbReference type="ARBA" id="ARBA00022691"/>
    </source>
</evidence>
<evidence type="ECO:0000256" key="22">
    <source>
        <dbReference type="SAM" id="Coils"/>
    </source>
</evidence>
<dbReference type="SFLD" id="SFLDG01383">
    <property type="entry name" value="cyclic_pyranopterin_phosphate"/>
    <property type="match status" value="1"/>
</dbReference>
<evidence type="ECO:0000256" key="9">
    <source>
        <dbReference type="ARBA" id="ARBA00022723"/>
    </source>
</evidence>
<evidence type="ECO:0000256" key="6">
    <source>
        <dbReference type="ARBA" id="ARBA00022485"/>
    </source>
</evidence>
<keyword evidence="9" id="KW-0479">Metal-binding</keyword>
<dbReference type="Pfam" id="PF26640">
    <property type="entry name" value="DUF8212"/>
    <property type="match status" value="1"/>
</dbReference>
<dbReference type="InterPro" id="IPR046373">
    <property type="entry name" value="Acyl-CoA_Oxase/DH_mid-dom_sf"/>
</dbReference>
<dbReference type="GO" id="GO:0006777">
    <property type="term" value="P:Mo-molybdopterin cofactor biosynthetic process"/>
    <property type="evidence" value="ECO:0007669"/>
    <property type="project" value="InterPro"/>
</dbReference>
<evidence type="ECO:0000256" key="4">
    <source>
        <dbReference type="ARBA" id="ARBA00006288"/>
    </source>
</evidence>
<reference evidence="25" key="1">
    <citation type="submission" date="2019-04" db="EMBL/GenBank/DDBJ databases">
        <title>Sequencing of skin fungus with MAO and IRED activity.</title>
        <authorList>
            <person name="Marsaioli A.J."/>
            <person name="Bonatto J.M.C."/>
            <person name="Reis Junior O."/>
        </authorList>
    </citation>
    <scope>NUCLEOTIDE SEQUENCE</scope>
    <source>
        <strain evidence="25">30M1</strain>
    </source>
</reference>
<dbReference type="GO" id="GO:0055088">
    <property type="term" value="P:lipid homeostasis"/>
    <property type="evidence" value="ECO:0007669"/>
    <property type="project" value="TreeGrafter"/>
</dbReference>
<dbReference type="Pfam" id="PF06463">
    <property type="entry name" value="Mob_synth_C"/>
    <property type="match status" value="1"/>
</dbReference>
<evidence type="ECO:0000256" key="20">
    <source>
        <dbReference type="ARBA" id="ARBA00023239"/>
    </source>
</evidence>
<dbReference type="GO" id="GO:0051539">
    <property type="term" value="F:4 iron, 4 sulfur cluster binding"/>
    <property type="evidence" value="ECO:0007669"/>
    <property type="project" value="UniProtKB-KW"/>
</dbReference>
<keyword evidence="20" id="KW-0456">Lyase</keyword>
<dbReference type="InterPro" id="IPR012258">
    <property type="entry name" value="Acyl-CoA_oxidase"/>
</dbReference>
<keyword evidence="14" id="KW-0408">Iron</keyword>
<dbReference type="GO" id="GO:0061798">
    <property type="term" value="F:GTP 3',8'-cyclase activity"/>
    <property type="evidence" value="ECO:0007669"/>
    <property type="project" value="UniProtKB-EC"/>
</dbReference>
<dbReference type="InterPro" id="IPR055060">
    <property type="entry name" value="ACOX_C_alpha1"/>
</dbReference>